<comment type="caution">
    <text evidence="1">The sequence shown here is derived from an EMBL/GenBank/DDBJ whole genome shotgun (WGS) entry which is preliminary data.</text>
</comment>
<reference evidence="1 2" key="1">
    <citation type="submission" date="2019-03" db="EMBL/GenBank/DDBJ databases">
        <title>Genomic analyses of the natural microbiome of Caenorhabditis elegans.</title>
        <authorList>
            <person name="Samuel B."/>
        </authorList>
    </citation>
    <scope>NUCLEOTIDE SEQUENCE [LARGE SCALE GENOMIC DNA]</scope>
    <source>
        <strain evidence="1 2">JUb89</strain>
    </source>
</reference>
<dbReference type="EMBL" id="SLVJ01000008">
    <property type="protein sequence ID" value="TCM67493.1"/>
    <property type="molecule type" value="Genomic_DNA"/>
</dbReference>
<evidence type="ECO:0000313" key="1">
    <source>
        <dbReference type="EMBL" id="TCM67493.1"/>
    </source>
</evidence>
<proteinExistence type="predicted"/>
<gene>
    <name evidence="1" type="ORF">EC844_1087</name>
</gene>
<evidence type="ECO:0000313" key="2">
    <source>
        <dbReference type="Proteomes" id="UP000294963"/>
    </source>
</evidence>
<organism evidence="1 2">
    <name type="scientific">Acinetobacter calcoaceticus</name>
    <dbReference type="NCBI Taxonomy" id="471"/>
    <lineage>
        <taxon>Bacteria</taxon>
        <taxon>Pseudomonadati</taxon>
        <taxon>Pseudomonadota</taxon>
        <taxon>Gammaproteobacteria</taxon>
        <taxon>Moraxellales</taxon>
        <taxon>Moraxellaceae</taxon>
        <taxon>Acinetobacter</taxon>
        <taxon>Acinetobacter calcoaceticus/baumannii complex</taxon>
    </lineage>
</organism>
<protein>
    <recommendedName>
        <fullName evidence="3">HNH endonuclease</fullName>
    </recommendedName>
</protein>
<accession>A0A4R1Y5U0</accession>
<evidence type="ECO:0008006" key="3">
    <source>
        <dbReference type="Google" id="ProtNLM"/>
    </source>
</evidence>
<dbReference type="AlphaFoldDB" id="A0A4R1Y5U0"/>
<name>A0A4R1Y5U0_ACICA</name>
<dbReference type="OrthoDB" id="9816185at2"/>
<sequence length="380" mass="44367">MLFKLHPQTPKFRVFELLNEELIFFLQKSINQQRFGRRLFSYTPVGKACWENSKANDLTVKNDLTRDKFQKLFENLKREIETNRQQLHRVVIDNQDLSSFFSTPNPALLGFLRPETFKAFKVLAAHLYGATKDLQPIIDSAGGANIHGHFEAFRIDTLNGNICKACGMEKLAPFRANIGIENQWRADYDHQLCKSKYPLFAVHPDNLIPLCDVCNQDAKKAKDLFVAEDTSLRYSFYAFTEEAHSYVLLEIENLRDPSPSVKVNWNTSDSILINKLDTWDNIYEIKNRVEGEFCNLEQIIQNEIQPEDYTEFEREVNRKTRDISDTTLKSKSWAYWYHKFFCKLNAIHKDDKEAFWERSRFGQLIAMDGVEYILSTQVTS</sequence>
<dbReference type="Proteomes" id="UP000294963">
    <property type="component" value="Unassembled WGS sequence"/>
</dbReference>
<keyword evidence="2" id="KW-1185">Reference proteome</keyword>